<sequence>MLRQALFITLLGVLLSSLGGCTYIGRNYDEPQVELTGVELIRARLWSQDFVLHFRVQNPNDSALPVRSLAYTVYLNDLLLSQGVANLHASVPANGRRSFSVPVQTNLWRYVKDVGRMLEDPEQPISYRLRGRVKTGWLFGRSVHFSRQGQFVPGAYIPEL</sequence>
<protein>
    <recommendedName>
        <fullName evidence="1">Water stress and hypersensitive response domain-containing protein</fullName>
    </recommendedName>
</protein>
<evidence type="ECO:0000313" key="3">
    <source>
        <dbReference type="Proteomes" id="UP000078356"/>
    </source>
</evidence>
<evidence type="ECO:0000313" key="2">
    <source>
        <dbReference type="EMBL" id="OAN32176.1"/>
    </source>
</evidence>
<dbReference type="Proteomes" id="UP000078356">
    <property type="component" value="Unassembled WGS sequence"/>
</dbReference>
<dbReference type="Gene3D" id="2.60.40.1820">
    <property type="match status" value="1"/>
</dbReference>
<dbReference type="Pfam" id="PF03168">
    <property type="entry name" value="LEA_2"/>
    <property type="match status" value="1"/>
</dbReference>
<organism evidence="2 3">
    <name type="scientific">Pseudomonas oryzihabitans</name>
    <dbReference type="NCBI Taxonomy" id="47885"/>
    <lineage>
        <taxon>Bacteria</taxon>
        <taxon>Pseudomonadati</taxon>
        <taxon>Pseudomonadota</taxon>
        <taxon>Gammaproteobacteria</taxon>
        <taxon>Pseudomonadales</taxon>
        <taxon>Pseudomonadaceae</taxon>
        <taxon>Pseudomonas</taxon>
    </lineage>
</organism>
<dbReference type="RefSeq" id="WP_064306598.1">
    <property type="nucleotide sequence ID" value="NZ_LWCR01000001.1"/>
</dbReference>
<dbReference type="EMBL" id="LWCR01000001">
    <property type="protein sequence ID" value="OAN32176.1"/>
    <property type="molecule type" value="Genomic_DNA"/>
</dbReference>
<dbReference type="OrthoDB" id="369213at2"/>
<proteinExistence type="predicted"/>
<dbReference type="AlphaFoldDB" id="A0A178LMI6"/>
<evidence type="ECO:0000259" key="1">
    <source>
        <dbReference type="SMART" id="SM00769"/>
    </source>
</evidence>
<accession>A0A178LMI6</accession>
<name>A0A178LMI6_9PSED</name>
<comment type="caution">
    <text evidence="2">The sequence shown here is derived from an EMBL/GenBank/DDBJ whole genome shotgun (WGS) entry which is preliminary data.</text>
</comment>
<dbReference type="InterPro" id="IPR004864">
    <property type="entry name" value="LEA_2"/>
</dbReference>
<reference evidence="2 3" key="1">
    <citation type="submission" date="2016-04" db="EMBL/GenBank/DDBJ databases">
        <title>Draft Genome Sequences of Staphylococcus capitis Strain H36, S. capitis Strain H65, S. cohnii Strain H62, S. hominis Strain H69, Mycobacterium iranicum Strain H39, Plantibacter sp. Strain H53, Pseudomonas oryzihabitans Strain H72, and Microbacterium sp. Strain H83, isolated from residential settings.</title>
        <authorList>
            <person name="Lymperopoulou D."/>
            <person name="Adams R.I."/>
            <person name="Lindow S."/>
            <person name="Coil D.A."/>
            <person name="Jospin G."/>
            <person name="Eisen J.A."/>
        </authorList>
    </citation>
    <scope>NUCLEOTIDE SEQUENCE [LARGE SCALE GENOMIC DNA]</scope>
    <source>
        <strain evidence="2 3">H72</strain>
    </source>
</reference>
<dbReference type="GO" id="GO:0009269">
    <property type="term" value="P:response to desiccation"/>
    <property type="evidence" value="ECO:0007669"/>
    <property type="project" value="InterPro"/>
</dbReference>
<gene>
    <name evidence="2" type="ORF">A4V15_00295</name>
</gene>
<dbReference type="PROSITE" id="PS51257">
    <property type="entry name" value="PROKAR_LIPOPROTEIN"/>
    <property type="match status" value="1"/>
</dbReference>
<dbReference type="SMART" id="SM00769">
    <property type="entry name" value="WHy"/>
    <property type="match status" value="1"/>
</dbReference>
<dbReference type="InterPro" id="IPR013990">
    <property type="entry name" value="WHy-dom"/>
</dbReference>
<dbReference type="SUPFAM" id="SSF117070">
    <property type="entry name" value="LEA14-like"/>
    <property type="match status" value="1"/>
</dbReference>
<feature type="domain" description="Water stress and hypersensitive response" evidence="1">
    <location>
        <begin position="33"/>
        <end position="152"/>
    </location>
</feature>